<evidence type="ECO:0000259" key="10">
    <source>
        <dbReference type="Pfam" id="PF00768"/>
    </source>
</evidence>
<dbReference type="GO" id="GO:0009002">
    <property type="term" value="F:serine-type D-Ala-D-Ala carboxypeptidase activity"/>
    <property type="evidence" value="ECO:0007669"/>
    <property type="project" value="InterPro"/>
</dbReference>
<comment type="similarity">
    <text evidence="1 9">Belongs to the peptidase S11 family.</text>
</comment>
<evidence type="ECO:0000256" key="1">
    <source>
        <dbReference type="ARBA" id="ARBA00007164"/>
    </source>
</evidence>
<sequence>MRVFFIALIFLSAAVFVIYENNFVRFPQNIFFTKPPVQEDQTLLPYPVRIKGFVQVPQISARSAVVIDAKTGIVLYEKEPNLRHPPASVTKLMTAITSLEKCTPQTDVRINTPVSEGTLMGLDHGDLVSIQSLLYGMLIASGNDAAFALSYACADSYNQFIASMNQKAKELAMTNTHFTNPAGFDDSLHYSTAKDLAKLAKVAVASPLISKIVSTKSTIVTDVTGIKTYYLENINQLLGEVEGLEGVKTGQTEGSLEVLVTKTTRFKNTIIVVILGSNDRFGESKEIIEWAFKNHQWVSP</sequence>
<dbReference type="InterPro" id="IPR012338">
    <property type="entry name" value="Beta-lactam/transpept-like"/>
</dbReference>
<dbReference type="AlphaFoldDB" id="A0A1F5GC11"/>
<dbReference type="Pfam" id="PF00768">
    <property type="entry name" value="Peptidase_S11"/>
    <property type="match status" value="1"/>
</dbReference>
<dbReference type="PANTHER" id="PTHR21581:SF6">
    <property type="entry name" value="TRAFFICKING PROTEIN PARTICLE COMPLEX SUBUNIT 12"/>
    <property type="match status" value="1"/>
</dbReference>
<name>A0A1F5GC11_9BACT</name>
<dbReference type="GO" id="GO:0071555">
    <property type="term" value="P:cell wall organization"/>
    <property type="evidence" value="ECO:0007669"/>
    <property type="project" value="UniProtKB-KW"/>
</dbReference>
<keyword evidence="4" id="KW-0133">Cell shape</keyword>
<keyword evidence="2" id="KW-0732">Signal</keyword>
<dbReference type="EMBL" id="MFAY01000011">
    <property type="protein sequence ID" value="OGD89385.1"/>
    <property type="molecule type" value="Genomic_DNA"/>
</dbReference>
<evidence type="ECO:0000256" key="4">
    <source>
        <dbReference type="ARBA" id="ARBA00022960"/>
    </source>
</evidence>
<organism evidence="11 12">
    <name type="scientific">Candidatus Curtissbacteria bacterium RIFCSPHIGHO2_01_FULL_40_12</name>
    <dbReference type="NCBI Taxonomy" id="1797710"/>
    <lineage>
        <taxon>Bacteria</taxon>
        <taxon>Candidatus Curtissiibacteriota</taxon>
    </lineage>
</organism>
<feature type="domain" description="Peptidase S11 D-alanyl-D-alanine carboxypeptidase A N-terminal" evidence="10">
    <location>
        <begin position="54"/>
        <end position="277"/>
    </location>
</feature>
<feature type="active site" description="Acyl-ester intermediate" evidence="7">
    <location>
        <position position="88"/>
    </location>
</feature>
<keyword evidence="3" id="KW-0378">Hydrolase</keyword>
<dbReference type="Proteomes" id="UP000178577">
    <property type="component" value="Unassembled WGS sequence"/>
</dbReference>
<evidence type="ECO:0000313" key="11">
    <source>
        <dbReference type="EMBL" id="OGD89385.1"/>
    </source>
</evidence>
<dbReference type="GO" id="GO:0008360">
    <property type="term" value="P:regulation of cell shape"/>
    <property type="evidence" value="ECO:0007669"/>
    <property type="project" value="UniProtKB-KW"/>
</dbReference>
<protein>
    <recommendedName>
        <fullName evidence="10">Peptidase S11 D-alanyl-D-alanine carboxypeptidase A N-terminal domain-containing protein</fullName>
    </recommendedName>
</protein>
<feature type="active site" evidence="7">
    <location>
        <position position="141"/>
    </location>
</feature>
<proteinExistence type="inferred from homology"/>
<reference evidence="11 12" key="1">
    <citation type="journal article" date="2016" name="Nat. Commun.">
        <title>Thousands of microbial genomes shed light on interconnected biogeochemical processes in an aquifer system.</title>
        <authorList>
            <person name="Anantharaman K."/>
            <person name="Brown C.T."/>
            <person name="Hug L.A."/>
            <person name="Sharon I."/>
            <person name="Castelle C.J."/>
            <person name="Probst A.J."/>
            <person name="Thomas B.C."/>
            <person name="Singh A."/>
            <person name="Wilkins M.J."/>
            <person name="Karaoz U."/>
            <person name="Brodie E.L."/>
            <person name="Williams K.H."/>
            <person name="Hubbard S.S."/>
            <person name="Banfield J.F."/>
        </authorList>
    </citation>
    <scope>NUCLEOTIDE SEQUENCE [LARGE SCALE GENOMIC DNA]</scope>
</reference>
<evidence type="ECO:0000256" key="3">
    <source>
        <dbReference type="ARBA" id="ARBA00022801"/>
    </source>
</evidence>
<feature type="active site" description="Proton acceptor" evidence="7">
    <location>
        <position position="91"/>
    </location>
</feature>
<dbReference type="PANTHER" id="PTHR21581">
    <property type="entry name" value="D-ALANYL-D-ALANINE CARBOXYPEPTIDASE"/>
    <property type="match status" value="1"/>
</dbReference>
<evidence type="ECO:0000256" key="8">
    <source>
        <dbReference type="PIRSR" id="PIRSR618044-2"/>
    </source>
</evidence>
<feature type="binding site" evidence="8">
    <location>
        <position position="248"/>
    </location>
    <ligand>
        <name>substrate</name>
    </ligand>
</feature>
<dbReference type="InterPro" id="IPR001967">
    <property type="entry name" value="Peptidase_S11_N"/>
</dbReference>
<dbReference type="SUPFAM" id="SSF56601">
    <property type="entry name" value="beta-lactamase/transpeptidase-like"/>
    <property type="match status" value="1"/>
</dbReference>
<keyword evidence="6" id="KW-0961">Cell wall biogenesis/degradation</keyword>
<keyword evidence="5" id="KW-0573">Peptidoglycan synthesis</keyword>
<gene>
    <name evidence="11" type="ORF">A2693_01865</name>
</gene>
<dbReference type="GO" id="GO:0006508">
    <property type="term" value="P:proteolysis"/>
    <property type="evidence" value="ECO:0007669"/>
    <property type="project" value="InterPro"/>
</dbReference>
<dbReference type="Gene3D" id="3.40.710.10">
    <property type="entry name" value="DD-peptidase/beta-lactamase superfamily"/>
    <property type="match status" value="1"/>
</dbReference>
<evidence type="ECO:0000256" key="2">
    <source>
        <dbReference type="ARBA" id="ARBA00022729"/>
    </source>
</evidence>
<evidence type="ECO:0000256" key="6">
    <source>
        <dbReference type="ARBA" id="ARBA00023316"/>
    </source>
</evidence>
<dbReference type="GO" id="GO:0009252">
    <property type="term" value="P:peptidoglycan biosynthetic process"/>
    <property type="evidence" value="ECO:0007669"/>
    <property type="project" value="UniProtKB-KW"/>
</dbReference>
<comment type="caution">
    <text evidence="11">The sequence shown here is derived from an EMBL/GenBank/DDBJ whole genome shotgun (WGS) entry which is preliminary data.</text>
</comment>
<accession>A0A1F5GC11</accession>
<evidence type="ECO:0000313" key="12">
    <source>
        <dbReference type="Proteomes" id="UP000178577"/>
    </source>
</evidence>
<evidence type="ECO:0000256" key="5">
    <source>
        <dbReference type="ARBA" id="ARBA00022984"/>
    </source>
</evidence>
<evidence type="ECO:0000256" key="7">
    <source>
        <dbReference type="PIRSR" id="PIRSR618044-1"/>
    </source>
</evidence>
<dbReference type="InterPro" id="IPR018044">
    <property type="entry name" value="Peptidase_S11"/>
</dbReference>
<evidence type="ECO:0000256" key="9">
    <source>
        <dbReference type="RuleBase" id="RU004016"/>
    </source>
</evidence>
<dbReference type="PRINTS" id="PR00725">
    <property type="entry name" value="DADACBPTASE1"/>
</dbReference>